<organism evidence="7 8">
    <name type="scientific">Thalassoglobus neptunius</name>
    <dbReference type="NCBI Taxonomy" id="1938619"/>
    <lineage>
        <taxon>Bacteria</taxon>
        <taxon>Pseudomonadati</taxon>
        <taxon>Planctomycetota</taxon>
        <taxon>Planctomycetia</taxon>
        <taxon>Planctomycetales</taxon>
        <taxon>Planctomycetaceae</taxon>
        <taxon>Thalassoglobus</taxon>
    </lineage>
</organism>
<dbReference type="PANTHER" id="PTHR48097:SF9">
    <property type="entry name" value="L-THREONINE ALDOLASE"/>
    <property type="match status" value="1"/>
</dbReference>
<evidence type="ECO:0000313" key="7">
    <source>
        <dbReference type="EMBL" id="TWT42995.1"/>
    </source>
</evidence>
<dbReference type="Pfam" id="PF01212">
    <property type="entry name" value="Beta_elim_lyase"/>
    <property type="match status" value="1"/>
</dbReference>
<dbReference type="PANTHER" id="PTHR48097">
    <property type="entry name" value="L-THREONINE ALDOLASE-RELATED"/>
    <property type="match status" value="1"/>
</dbReference>
<dbReference type="EMBL" id="SIHI01000036">
    <property type="protein sequence ID" value="TWT42995.1"/>
    <property type="molecule type" value="Genomic_DNA"/>
</dbReference>
<evidence type="ECO:0000256" key="4">
    <source>
        <dbReference type="ARBA" id="ARBA00023239"/>
    </source>
</evidence>
<dbReference type="FunFam" id="3.40.640.10:FF:000030">
    <property type="entry name" value="Low-specificity L-threonine aldolase"/>
    <property type="match status" value="1"/>
</dbReference>
<accession>A0A5C5VY98</accession>
<dbReference type="InterPro" id="IPR023603">
    <property type="entry name" value="Low_specificity_L-TA-like"/>
</dbReference>
<dbReference type="GO" id="GO:0006567">
    <property type="term" value="P:L-threonine catabolic process"/>
    <property type="evidence" value="ECO:0007669"/>
    <property type="project" value="TreeGrafter"/>
</dbReference>
<evidence type="ECO:0000259" key="6">
    <source>
        <dbReference type="Pfam" id="PF01212"/>
    </source>
</evidence>
<protein>
    <submittedName>
        <fullName evidence="7">L-allo-threonine aldolase</fullName>
        <ecNumber evidence="7">4.1.2.49</ecNumber>
    </submittedName>
</protein>
<dbReference type="InterPro" id="IPR015421">
    <property type="entry name" value="PyrdxlP-dep_Trfase_major"/>
</dbReference>
<dbReference type="OrthoDB" id="9774495at2"/>
<evidence type="ECO:0000256" key="3">
    <source>
        <dbReference type="ARBA" id="ARBA00022898"/>
    </source>
</evidence>
<feature type="modified residue" description="N6-(pyridoxal phosphate)lysine" evidence="5">
    <location>
        <position position="203"/>
    </location>
</feature>
<dbReference type="GO" id="GO:0008732">
    <property type="term" value="F:L-allo-threonine aldolase activity"/>
    <property type="evidence" value="ECO:0007669"/>
    <property type="project" value="UniProtKB-EC"/>
</dbReference>
<evidence type="ECO:0000256" key="2">
    <source>
        <dbReference type="ARBA" id="ARBA00006966"/>
    </source>
</evidence>
<dbReference type="FunFam" id="3.90.1150.10:FF:000041">
    <property type="entry name" value="Low-specificity L-threonine aldolase"/>
    <property type="match status" value="1"/>
</dbReference>
<name>A0A5C5VY98_9PLAN</name>
<reference evidence="7 8" key="1">
    <citation type="submission" date="2019-02" db="EMBL/GenBank/DDBJ databases">
        <title>Deep-cultivation of Planctomycetes and their phenomic and genomic characterization uncovers novel biology.</title>
        <authorList>
            <person name="Wiegand S."/>
            <person name="Jogler M."/>
            <person name="Boedeker C."/>
            <person name="Pinto D."/>
            <person name="Vollmers J."/>
            <person name="Rivas-Marin E."/>
            <person name="Kohn T."/>
            <person name="Peeters S.H."/>
            <person name="Heuer A."/>
            <person name="Rast P."/>
            <person name="Oberbeckmann S."/>
            <person name="Bunk B."/>
            <person name="Jeske O."/>
            <person name="Meyerdierks A."/>
            <person name="Storesund J.E."/>
            <person name="Kallscheuer N."/>
            <person name="Luecker S."/>
            <person name="Lage O.M."/>
            <person name="Pohl T."/>
            <person name="Merkel B.J."/>
            <person name="Hornburger P."/>
            <person name="Mueller R.-W."/>
            <person name="Bruemmer F."/>
            <person name="Labrenz M."/>
            <person name="Spormann A.M."/>
            <person name="Op Den Camp H."/>
            <person name="Overmann J."/>
            <person name="Amann R."/>
            <person name="Jetten M.S.M."/>
            <person name="Mascher T."/>
            <person name="Medema M.H."/>
            <person name="Devos D.P."/>
            <person name="Kaster A.-K."/>
            <person name="Ovreas L."/>
            <person name="Rohde M."/>
            <person name="Galperin M.Y."/>
            <person name="Jogler C."/>
        </authorList>
    </citation>
    <scope>NUCLEOTIDE SEQUENCE [LARGE SCALE GENOMIC DNA]</scope>
    <source>
        <strain evidence="7 8">KOR42</strain>
    </source>
</reference>
<dbReference type="Proteomes" id="UP000317243">
    <property type="component" value="Unassembled WGS sequence"/>
</dbReference>
<evidence type="ECO:0000256" key="5">
    <source>
        <dbReference type="PIRSR" id="PIRSR017617-1"/>
    </source>
</evidence>
<comment type="similarity">
    <text evidence="2">Belongs to the threonine aldolase family.</text>
</comment>
<keyword evidence="3" id="KW-0663">Pyridoxal phosphate</keyword>
<dbReference type="NCBIfam" id="NF041359">
    <property type="entry name" value="GntG_guanitoxin"/>
    <property type="match status" value="1"/>
</dbReference>
<dbReference type="PIRSF" id="PIRSF017617">
    <property type="entry name" value="Thr_aldolase"/>
    <property type="match status" value="1"/>
</dbReference>
<evidence type="ECO:0000313" key="8">
    <source>
        <dbReference type="Proteomes" id="UP000317243"/>
    </source>
</evidence>
<feature type="domain" description="Aromatic amino acid beta-eliminating lyase/threonine aldolase" evidence="6">
    <location>
        <begin position="7"/>
        <end position="290"/>
    </location>
</feature>
<evidence type="ECO:0000256" key="1">
    <source>
        <dbReference type="ARBA" id="ARBA00001933"/>
    </source>
</evidence>
<sequence>MSEQFIELRSDTFTKPTPAMLEAMVSAEVGDDVVGEDPTVNRLEAMVAEMCNKPAAVFNCSGTQSNQMAIWAHCERGDEVLIEETGHIANYESGAPALISGVSLRTLRGTRGLLSVDVLEGMVRRNDDHYAPTRLLCLENSANMGGGTTYPMEEFARVCEWARQQDLKIHLDGARVFNACIARGSELRDLAGLVDSVSICFSKGLGCPMGSILVGDKSTIARARRARKVLGGGLRQAGIVAAAAIYAIENHVDRLREDHKNAQKLAAGLSEIPEITITKADIETNLVFFHTDSRKISAVDLESRLASRGVRLYAVSGPNRLRACTHLGVDGKQIDQAVQTVKSCCMEASLQ</sequence>
<dbReference type="InterPro" id="IPR015422">
    <property type="entry name" value="PyrdxlP-dep_Trfase_small"/>
</dbReference>
<dbReference type="AlphaFoldDB" id="A0A5C5VY98"/>
<dbReference type="InterPro" id="IPR015424">
    <property type="entry name" value="PyrdxlP-dep_Trfase"/>
</dbReference>
<dbReference type="EC" id="4.1.2.49" evidence="7"/>
<dbReference type="InterPro" id="IPR001597">
    <property type="entry name" value="ArAA_b-elim_lyase/Thr_aldolase"/>
</dbReference>
<keyword evidence="8" id="KW-1185">Reference proteome</keyword>
<comment type="cofactor">
    <cofactor evidence="1">
        <name>pyridoxal 5'-phosphate</name>
        <dbReference type="ChEBI" id="CHEBI:597326"/>
    </cofactor>
</comment>
<dbReference type="RefSeq" id="WP_146511938.1">
    <property type="nucleotide sequence ID" value="NZ_SIHI01000036.1"/>
</dbReference>
<keyword evidence="4 7" id="KW-0456">Lyase</keyword>
<proteinExistence type="inferred from homology"/>
<gene>
    <name evidence="7" type="primary">ltaA</name>
    <name evidence="7" type="ORF">KOR42_45950</name>
</gene>
<dbReference type="GO" id="GO:0005829">
    <property type="term" value="C:cytosol"/>
    <property type="evidence" value="ECO:0007669"/>
    <property type="project" value="TreeGrafter"/>
</dbReference>
<dbReference type="Gene3D" id="3.40.640.10">
    <property type="entry name" value="Type I PLP-dependent aspartate aminotransferase-like (Major domain)"/>
    <property type="match status" value="1"/>
</dbReference>
<dbReference type="GO" id="GO:0006545">
    <property type="term" value="P:glycine biosynthetic process"/>
    <property type="evidence" value="ECO:0007669"/>
    <property type="project" value="TreeGrafter"/>
</dbReference>
<dbReference type="SUPFAM" id="SSF53383">
    <property type="entry name" value="PLP-dependent transferases"/>
    <property type="match status" value="1"/>
</dbReference>
<dbReference type="Gene3D" id="3.90.1150.10">
    <property type="entry name" value="Aspartate Aminotransferase, domain 1"/>
    <property type="match status" value="1"/>
</dbReference>
<comment type="caution">
    <text evidence="7">The sequence shown here is derived from an EMBL/GenBank/DDBJ whole genome shotgun (WGS) entry which is preliminary data.</text>
</comment>